<evidence type="ECO:0000313" key="3">
    <source>
        <dbReference type="Proteomes" id="UP000321129"/>
    </source>
</evidence>
<dbReference type="InterPro" id="IPR029058">
    <property type="entry name" value="AB_hydrolase_fold"/>
</dbReference>
<dbReference type="RefSeq" id="WP_147122857.1">
    <property type="nucleotide sequence ID" value="NZ_VOPY01000002.1"/>
</dbReference>
<dbReference type="InterPro" id="IPR017531">
    <property type="entry name" value="Hydrolase-1_PEP"/>
</dbReference>
<dbReference type="SUPFAM" id="SSF53474">
    <property type="entry name" value="alpha/beta-Hydrolases"/>
    <property type="match status" value="1"/>
</dbReference>
<dbReference type="InterPro" id="IPR022742">
    <property type="entry name" value="Hydrolase_4"/>
</dbReference>
<organism evidence="2 3">
    <name type="scientific">Flavisphingopyxis soli</name>
    <dbReference type="NCBI Taxonomy" id="2601267"/>
    <lineage>
        <taxon>Bacteria</taxon>
        <taxon>Pseudomonadati</taxon>
        <taxon>Pseudomonadota</taxon>
        <taxon>Alphaproteobacteria</taxon>
        <taxon>Sphingomonadales</taxon>
        <taxon>Sphingopyxidaceae</taxon>
        <taxon>Flavisphingopyxis</taxon>
    </lineage>
</organism>
<name>A0A5C6U7P3_9SPHN</name>
<protein>
    <submittedName>
        <fullName evidence="2">Hydrolase 1, exosortase A system-associated</fullName>
    </submittedName>
</protein>
<comment type="caution">
    <text evidence="2">The sequence shown here is derived from an EMBL/GenBank/DDBJ whole genome shotgun (WGS) entry which is preliminary data.</text>
</comment>
<sequence length="278" mass="29279">MREFLSFACEGDTIAATIDRPQGVPRAALLIVSGGNELRSGAHRGMAMLAQRLAAQGMAVLRFDRRGVGDSTGDNRGFDASGPDIAAALVQLRAACPPGTPIAAFGNCDAASALALHGPFAGIDALVLANPWVIDEAAPAKGDGDDTPLPSAAAIRARYRAKLKDPSEWLRLLRGGVDLGKLARGLLRARSGDVPSALASRLGAAMTRSTIPTQILLAERDRTAIEFEAAWTSHAFAAARANAKLSLHRLDSASHSFAREDDTAWLDQRLIEALTRSP</sequence>
<evidence type="ECO:0000313" key="2">
    <source>
        <dbReference type="EMBL" id="TXC68902.1"/>
    </source>
</evidence>
<dbReference type="Gene3D" id="3.40.50.1820">
    <property type="entry name" value="alpha/beta hydrolase"/>
    <property type="match status" value="1"/>
</dbReference>
<dbReference type="GO" id="GO:0016787">
    <property type="term" value="F:hydrolase activity"/>
    <property type="evidence" value="ECO:0007669"/>
    <property type="project" value="UniProtKB-KW"/>
</dbReference>
<evidence type="ECO:0000259" key="1">
    <source>
        <dbReference type="Pfam" id="PF12146"/>
    </source>
</evidence>
<dbReference type="AlphaFoldDB" id="A0A5C6U7P3"/>
<dbReference type="NCBIfam" id="TIGR03100">
    <property type="entry name" value="hydr1_PEP"/>
    <property type="match status" value="1"/>
</dbReference>
<dbReference type="Pfam" id="PF12146">
    <property type="entry name" value="Hydrolase_4"/>
    <property type="match status" value="1"/>
</dbReference>
<reference evidence="2 3" key="1">
    <citation type="submission" date="2019-08" db="EMBL/GenBank/DDBJ databases">
        <title>Sphingorhabdus soil sp. nov., isolated from arctic soil.</title>
        <authorList>
            <person name="Liu Y."/>
        </authorList>
    </citation>
    <scope>NUCLEOTIDE SEQUENCE [LARGE SCALE GENOMIC DNA]</scope>
    <source>
        <strain evidence="2 3">D-2Q-5-6</strain>
    </source>
</reference>
<feature type="domain" description="Serine aminopeptidase S33" evidence="1">
    <location>
        <begin position="25"/>
        <end position="261"/>
    </location>
</feature>
<dbReference type="Proteomes" id="UP000321129">
    <property type="component" value="Unassembled WGS sequence"/>
</dbReference>
<dbReference type="OrthoDB" id="249225at2"/>
<gene>
    <name evidence="2" type="ORF">FSZ31_08050</name>
</gene>
<accession>A0A5C6U7P3</accession>
<keyword evidence="2" id="KW-0378">Hydrolase</keyword>
<dbReference type="EMBL" id="VOPY01000002">
    <property type="protein sequence ID" value="TXC68902.1"/>
    <property type="molecule type" value="Genomic_DNA"/>
</dbReference>
<proteinExistence type="predicted"/>
<keyword evidence="3" id="KW-1185">Reference proteome</keyword>